<reference evidence="2" key="1">
    <citation type="submission" date="2019-09" db="EMBL/GenBank/DDBJ databases">
        <authorList>
            <person name="Teo W.F.A."/>
            <person name="Duangmal K."/>
        </authorList>
    </citation>
    <scope>NUCLEOTIDE SEQUENCE [LARGE SCALE GENOMIC DNA]</scope>
    <source>
        <strain evidence="2">K81G1</strain>
    </source>
</reference>
<dbReference type="RefSeq" id="WP_144747785.1">
    <property type="nucleotide sequence ID" value="NZ_VMNW02000037.1"/>
</dbReference>
<name>A0A5N0UXA6_9PSEU</name>
<evidence type="ECO:0000313" key="2">
    <source>
        <dbReference type="EMBL" id="KAA9158066.1"/>
    </source>
</evidence>
<keyword evidence="3" id="KW-1185">Reference proteome</keyword>
<evidence type="ECO:0000313" key="3">
    <source>
        <dbReference type="Proteomes" id="UP000319769"/>
    </source>
</evidence>
<feature type="signal peptide" evidence="1">
    <location>
        <begin position="1"/>
        <end position="19"/>
    </location>
</feature>
<dbReference type="PROSITE" id="PS51257">
    <property type="entry name" value="PROKAR_LIPOPROTEIN"/>
    <property type="match status" value="1"/>
</dbReference>
<comment type="caution">
    <text evidence="2">The sequence shown here is derived from an EMBL/GenBank/DDBJ whole genome shotgun (WGS) entry which is preliminary data.</text>
</comment>
<evidence type="ECO:0008006" key="4">
    <source>
        <dbReference type="Google" id="ProtNLM"/>
    </source>
</evidence>
<protein>
    <recommendedName>
        <fullName evidence="4">PepSY domain-containing protein</fullName>
    </recommendedName>
</protein>
<dbReference type="Proteomes" id="UP000319769">
    <property type="component" value="Unassembled WGS sequence"/>
</dbReference>
<keyword evidence="1" id="KW-0732">Signal</keyword>
<accession>A0A5N0UXA6</accession>
<proteinExistence type="predicted"/>
<gene>
    <name evidence="2" type="ORF">FPZ12_023455</name>
</gene>
<evidence type="ECO:0000256" key="1">
    <source>
        <dbReference type="SAM" id="SignalP"/>
    </source>
</evidence>
<dbReference type="Gene3D" id="3.10.450.40">
    <property type="match status" value="1"/>
</dbReference>
<feature type="chain" id="PRO_5024353738" description="PepSY domain-containing protein" evidence="1">
    <location>
        <begin position="20"/>
        <end position="98"/>
    </location>
</feature>
<sequence>MLSRTLTILSVGVVAVAVAACGTDDPRPAAPPASAAPVGQDAAGAVASGKYGGYVLGVEPDTTGGVPSWEVELADSAQGRIEVDVARRDARILEVERD</sequence>
<dbReference type="OrthoDB" id="3637997at2"/>
<dbReference type="EMBL" id="VMNW02000037">
    <property type="protein sequence ID" value="KAA9158066.1"/>
    <property type="molecule type" value="Genomic_DNA"/>
</dbReference>
<dbReference type="AlphaFoldDB" id="A0A5N0UXA6"/>
<organism evidence="2 3">
    <name type="scientific">Amycolatopsis acidicola</name>
    <dbReference type="NCBI Taxonomy" id="2596893"/>
    <lineage>
        <taxon>Bacteria</taxon>
        <taxon>Bacillati</taxon>
        <taxon>Actinomycetota</taxon>
        <taxon>Actinomycetes</taxon>
        <taxon>Pseudonocardiales</taxon>
        <taxon>Pseudonocardiaceae</taxon>
        <taxon>Amycolatopsis</taxon>
    </lineage>
</organism>